<keyword evidence="4" id="KW-1185">Reference proteome</keyword>
<accession>A0ABW3PZM0</accession>
<comment type="similarity">
    <text evidence="1">Belongs to the AHA1 family.</text>
</comment>
<dbReference type="InterPro" id="IPR013538">
    <property type="entry name" value="ASHA1/2-like_C"/>
</dbReference>
<evidence type="ECO:0000259" key="2">
    <source>
        <dbReference type="Pfam" id="PF08327"/>
    </source>
</evidence>
<protein>
    <submittedName>
        <fullName evidence="3">SRPBCC domain-containing protein</fullName>
    </submittedName>
</protein>
<dbReference type="Proteomes" id="UP001597169">
    <property type="component" value="Unassembled WGS sequence"/>
</dbReference>
<feature type="domain" description="Activator of Hsp90 ATPase homologue 1/2-like C-terminal" evidence="2">
    <location>
        <begin position="17"/>
        <end position="152"/>
    </location>
</feature>
<evidence type="ECO:0000313" key="3">
    <source>
        <dbReference type="EMBL" id="MFD1130640.1"/>
    </source>
</evidence>
<evidence type="ECO:0000313" key="4">
    <source>
        <dbReference type="Proteomes" id="UP001597169"/>
    </source>
</evidence>
<evidence type="ECO:0000256" key="1">
    <source>
        <dbReference type="ARBA" id="ARBA00006817"/>
    </source>
</evidence>
<organism evidence="3 4">
    <name type="scientific">Paenibacillus provencensis</name>
    <dbReference type="NCBI Taxonomy" id="441151"/>
    <lineage>
        <taxon>Bacteria</taxon>
        <taxon>Bacillati</taxon>
        <taxon>Bacillota</taxon>
        <taxon>Bacilli</taxon>
        <taxon>Bacillales</taxon>
        <taxon>Paenibacillaceae</taxon>
        <taxon>Paenibacillus</taxon>
    </lineage>
</organism>
<dbReference type="Pfam" id="PF08327">
    <property type="entry name" value="AHSA1"/>
    <property type="match status" value="1"/>
</dbReference>
<dbReference type="Gene3D" id="3.30.530.20">
    <property type="match status" value="1"/>
</dbReference>
<gene>
    <name evidence="3" type="ORF">ACFQ3J_21080</name>
</gene>
<sequence>MTTNTNDKTLIKEVSINAPLNLVWYAWTISERVSEWFAPETVIEAKEGGTYELYFIPGDRTGMNTIGCKITKFIPEQKLNFTWKGPDQFKDLMNNEDTLTTVEVSFESVNENSTKVIVEHKGFKDNEDWIEAFNWHKMAWTGVLESLKSTLEKGEGNLCCKPLNNNVS</sequence>
<name>A0ABW3PZM0_9BACL</name>
<dbReference type="SUPFAM" id="SSF55961">
    <property type="entry name" value="Bet v1-like"/>
    <property type="match status" value="1"/>
</dbReference>
<dbReference type="InterPro" id="IPR023393">
    <property type="entry name" value="START-like_dom_sf"/>
</dbReference>
<comment type="caution">
    <text evidence="3">The sequence shown here is derived from an EMBL/GenBank/DDBJ whole genome shotgun (WGS) entry which is preliminary data.</text>
</comment>
<dbReference type="CDD" id="cd07814">
    <property type="entry name" value="SRPBCC_CalC_Aha1-like"/>
    <property type="match status" value="1"/>
</dbReference>
<reference evidence="4" key="1">
    <citation type="journal article" date="2019" name="Int. J. Syst. Evol. Microbiol.">
        <title>The Global Catalogue of Microorganisms (GCM) 10K type strain sequencing project: providing services to taxonomists for standard genome sequencing and annotation.</title>
        <authorList>
            <consortium name="The Broad Institute Genomics Platform"/>
            <consortium name="The Broad Institute Genome Sequencing Center for Infectious Disease"/>
            <person name="Wu L."/>
            <person name="Ma J."/>
        </authorList>
    </citation>
    <scope>NUCLEOTIDE SEQUENCE [LARGE SCALE GENOMIC DNA]</scope>
    <source>
        <strain evidence="4">CCUG 53519</strain>
    </source>
</reference>
<proteinExistence type="inferred from homology"/>
<dbReference type="RefSeq" id="WP_379294010.1">
    <property type="nucleotide sequence ID" value="NZ_JBHTKX010000004.1"/>
</dbReference>
<dbReference type="EMBL" id="JBHTKX010000004">
    <property type="protein sequence ID" value="MFD1130640.1"/>
    <property type="molecule type" value="Genomic_DNA"/>
</dbReference>